<evidence type="ECO:0000256" key="2">
    <source>
        <dbReference type="ARBA" id="ARBA00022670"/>
    </source>
</evidence>
<evidence type="ECO:0000256" key="6">
    <source>
        <dbReference type="ARBA" id="ARBA00022825"/>
    </source>
</evidence>
<evidence type="ECO:0000313" key="11">
    <source>
        <dbReference type="EMBL" id="KAL1007511.1"/>
    </source>
</evidence>
<dbReference type="PROSITE" id="PS50013">
    <property type="entry name" value="CHROMO_2"/>
    <property type="match status" value="1"/>
</dbReference>
<keyword evidence="7" id="KW-0865">Zymogen</keyword>
<dbReference type="AlphaFoldDB" id="A0ABD0XZG0"/>
<dbReference type="GO" id="GO:0008236">
    <property type="term" value="F:serine-type peptidase activity"/>
    <property type="evidence" value="ECO:0007669"/>
    <property type="project" value="UniProtKB-KW"/>
</dbReference>
<keyword evidence="2" id="KW-0645">Protease</keyword>
<organism evidence="11 12">
    <name type="scientific">Umbra pygmaea</name>
    <name type="common">Eastern mudminnow</name>
    <dbReference type="NCBI Taxonomy" id="75934"/>
    <lineage>
        <taxon>Eukaryota</taxon>
        <taxon>Metazoa</taxon>
        <taxon>Chordata</taxon>
        <taxon>Craniata</taxon>
        <taxon>Vertebrata</taxon>
        <taxon>Euteleostomi</taxon>
        <taxon>Actinopterygii</taxon>
        <taxon>Neopterygii</taxon>
        <taxon>Teleostei</taxon>
        <taxon>Protacanthopterygii</taxon>
        <taxon>Esociformes</taxon>
        <taxon>Umbridae</taxon>
        <taxon>Umbra</taxon>
    </lineage>
</organism>
<dbReference type="Pfam" id="PF16470">
    <property type="entry name" value="S8_pro-domain"/>
    <property type="match status" value="1"/>
</dbReference>
<comment type="caution">
    <text evidence="11">The sequence shown here is derived from an EMBL/GenBank/DDBJ whole genome shotgun (WGS) entry which is preliminary data.</text>
</comment>
<evidence type="ECO:0000256" key="8">
    <source>
        <dbReference type="ARBA" id="ARBA00023180"/>
    </source>
</evidence>
<dbReference type="FunFam" id="3.30.70.850:FF:000001">
    <property type="entry name" value="Proprotein convertase subtilisin/kexin type 5"/>
    <property type="match status" value="1"/>
</dbReference>
<feature type="chain" id="PRO_5044849327" description="Chromo domain-containing protein" evidence="9">
    <location>
        <begin position="20"/>
        <end position="278"/>
    </location>
</feature>
<dbReference type="GO" id="GO:0005634">
    <property type="term" value="C:nucleus"/>
    <property type="evidence" value="ECO:0007669"/>
    <property type="project" value="UniProtKB-SubCell"/>
</dbReference>
<evidence type="ECO:0000256" key="5">
    <source>
        <dbReference type="ARBA" id="ARBA00022801"/>
    </source>
</evidence>
<evidence type="ECO:0000313" key="12">
    <source>
        <dbReference type="Proteomes" id="UP001557470"/>
    </source>
</evidence>
<keyword evidence="4 9" id="KW-0732">Signal</keyword>
<dbReference type="SUPFAM" id="SSF54160">
    <property type="entry name" value="Chromo domain-like"/>
    <property type="match status" value="1"/>
</dbReference>
<feature type="signal peptide" evidence="9">
    <location>
        <begin position="1"/>
        <end position="19"/>
    </location>
</feature>
<accession>A0ABD0XZG0</accession>
<dbReference type="InterPro" id="IPR038466">
    <property type="entry name" value="S8_pro-domain_sf"/>
</dbReference>
<dbReference type="PANTHER" id="PTHR42884:SF8">
    <property type="entry name" value="PROPROTEIN CONVERTASE SUBTILISIN_KEXIN TYPE 6"/>
    <property type="match status" value="1"/>
</dbReference>
<dbReference type="InterPro" id="IPR016197">
    <property type="entry name" value="Chromo-like_dom_sf"/>
</dbReference>
<dbReference type="GO" id="GO:0006508">
    <property type="term" value="P:proteolysis"/>
    <property type="evidence" value="ECO:0007669"/>
    <property type="project" value="UniProtKB-KW"/>
</dbReference>
<feature type="domain" description="Chromo" evidence="10">
    <location>
        <begin position="158"/>
        <end position="204"/>
    </location>
</feature>
<evidence type="ECO:0000256" key="4">
    <source>
        <dbReference type="ARBA" id="ARBA00022729"/>
    </source>
</evidence>
<dbReference type="InterPro" id="IPR000953">
    <property type="entry name" value="Chromo/chromo_shadow_dom"/>
</dbReference>
<dbReference type="Gene3D" id="3.30.70.850">
    <property type="entry name" value="Peptidase S8, pro-domain"/>
    <property type="match status" value="1"/>
</dbReference>
<evidence type="ECO:0000256" key="3">
    <source>
        <dbReference type="ARBA" id="ARBA00022685"/>
    </source>
</evidence>
<evidence type="ECO:0000259" key="10">
    <source>
        <dbReference type="PROSITE" id="PS50013"/>
    </source>
</evidence>
<proteinExistence type="predicted"/>
<keyword evidence="3" id="KW-0165">Cleavage on pair of basic residues</keyword>
<name>A0ABD0XZG0_UMBPY</name>
<reference evidence="11 12" key="1">
    <citation type="submission" date="2024-06" db="EMBL/GenBank/DDBJ databases">
        <authorList>
            <person name="Pan Q."/>
            <person name="Wen M."/>
            <person name="Jouanno E."/>
            <person name="Zahm M."/>
            <person name="Klopp C."/>
            <person name="Cabau C."/>
            <person name="Louis A."/>
            <person name="Berthelot C."/>
            <person name="Parey E."/>
            <person name="Roest Crollius H."/>
            <person name="Montfort J."/>
            <person name="Robinson-Rechavi M."/>
            <person name="Bouchez O."/>
            <person name="Lampietro C."/>
            <person name="Lopez Roques C."/>
            <person name="Donnadieu C."/>
            <person name="Postlethwait J."/>
            <person name="Bobe J."/>
            <person name="Verreycken H."/>
            <person name="Guiguen Y."/>
        </authorList>
    </citation>
    <scope>NUCLEOTIDE SEQUENCE [LARGE SCALE GENOMIC DNA]</scope>
    <source>
        <strain evidence="11">Up_M1</strain>
        <tissue evidence="11">Testis</tissue>
    </source>
</reference>
<keyword evidence="5" id="KW-0378">Hydrolase</keyword>
<evidence type="ECO:0000256" key="7">
    <source>
        <dbReference type="ARBA" id="ARBA00023145"/>
    </source>
</evidence>
<dbReference type="PANTHER" id="PTHR42884">
    <property type="entry name" value="PROPROTEIN CONVERTASE SUBTILISIN/KEXIN-RELATED"/>
    <property type="match status" value="1"/>
</dbReference>
<comment type="subcellular location">
    <subcellularLocation>
        <location evidence="1">Nucleus</location>
    </subcellularLocation>
</comment>
<gene>
    <name evidence="11" type="ORF">UPYG_G00087780</name>
</gene>
<keyword evidence="12" id="KW-1185">Reference proteome</keyword>
<dbReference type="Gene3D" id="2.40.50.40">
    <property type="match status" value="1"/>
</dbReference>
<dbReference type="SUPFAM" id="SSF54897">
    <property type="entry name" value="Protease propeptides/inhibitors"/>
    <property type="match status" value="1"/>
</dbReference>
<evidence type="ECO:0000256" key="1">
    <source>
        <dbReference type="ARBA" id="ARBA00004123"/>
    </source>
</evidence>
<evidence type="ECO:0000256" key="9">
    <source>
        <dbReference type="SAM" id="SignalP"/>
    </source>
</evidence>
<keyword evidence="8" id="KW-0325">Glycoprotein</keyword>
<dbReference type="InterPro" id="IPR032815">
    <property type="entry name" value="S8_pro-domain"/>
</dbReference>
<sequence length="278" mass="31358">MCLFFIFILSTLEICQSLAARNVYTNHWAVRIAGGQEEADKLAAKYGYDNYGQIGSLEDHYHFHHRRVVRRAAFTTRGAHSFIHMDPKVDWIQQQVVKPRVKRYIKSFSRSPDSNFVYFNDPKWSNMWYIAGGSWPVSGSRPPETLPLPVEVDGSPAYTVRDLLDSRVREGRLQYLVNREGPKERSWVPAGDILDPSIIRDLHRWSPALGSSSWPAKFGGTSGGGTVMDPPPSAPETGVAGLLSYWPEHNTSTSQVDTYYPCPLLQHTCNIFPHLAPI</sequence>
<protein>
    <recommendedName>
        <fullName evidence="10">Chromo domain-containing protein</fullName>
    </recommendedName>
</protein>
<dbReference type="Proteomes" id="UP001557470">
    <property type="component" value="Unassembled WGS sequence"/>
</dbReference>
<keyword evidence="6" id="KW-0720">Serine protease</keyword>
<dbReference type="EMBL" id="JAGEUA010000002">
    <property type="protein sequence ID" value="KAL1007511.1"/>
    <property type="molecule type" value="Genomic_DNA"/>
</dbReference>